<keyword evidence="3 4" id="KW-0472">Membrane</keyword>
<feature type="transmembrane region" description="Helical" evidence="4">
    <location>
        <begin position="49"/>
        <end position="68"/>
    </location>
</feature>
<feature type="transmembrane region" description="Helical" evidence="4">
    <location>
        <begin position="220"/>
        <end position="243"/>
    </location>
</feature>
<sequence length="407" mass="43620">MPFFAFLQANARWLGAGYLLALFSGFGQTFFISLFAGDLRAEFDLSHGDFGLIYMAATLLSALCLSSVGRTVDVFPIQRVAAVVMLALAAFCVSMATVNSVVMLFVTIFGLRLCGQGMMTHTSMTAMGRWFSAQRGRAVSIAILGFPTAEALFPISFVALSNAIGWRGAWGFAAAILVALSMPVILTLLRADRQPKSLESDGTNVIGRQWTRAEVLRDPVFWAACLGVLAPPFIGTAILFHQVYLVELRGWPLELFASAFVVMAVVSVATSLVLGGLIDRYTAVRLMPGLLVPMAAACFVLAYFTSQAAPFIFMALFGMSSGITATLIGALWPEIYGVRHIGAIRAVAFALMVFASAAGPGLVGWLIDLGIDYDFQLAGMGLYCILMSVVLTLASKTARLRDKQPGN</sequence>
<dbReference type="PANTHER" id="PTHR11360">
    <property type="entry name" value="MONOCARBOXYLATE TRANSPORTER"/>
    <property type="match status" value="1"/>
</dbReference>
<dbReference type="InterPro" id="IPR011701">
    <property type="entry name" value="MFS"/>
</dbReference>
<evidence type="ECO:0000259" key="5">
    <source>
        <dbReference type="PROSITE" id="PS50850"/>
    </source>
</evidence>
<organism evidence="6 7">
    <name type="scientific">Roseibium hamelinense</name>
    <dbReference type="NCBI Taxonomy" id="150831"/>
    <lineage>
        <taxon>Bacteria</taxon>
        <taxon>Pseudomonadati</taxon>
        <taxon>Pseudomonadota</taxon>
        <taxon>Alphaproteobacteria</taxon>
        <taxon>Hyphomicrobiales</taxon>
        <taxon>Stappiaceae</taxon>
        <taxon>Roseibium</taxon>
    </lineage>
</organism>
<evidence type="ECO:0000256" key="1">
    <source>
        <dbReference type="ARBA" id="ARBA00022692"/>
    </source>
</evidence>
<dbReference type="PROSITE" id="PS50850">
    <property type="entry name" value="MFS"/>
    <property type="match status" value="1"/>
</dbReference>
<feature type="transmembrane region" description="Helical" evidence="4">
    <location>
        <begin position="373"/>
        <end position="394"/>
    </location>
</feature>
<evidence type="ECO:0000256" key="3">
    <source>
        <dbReference type="ARBA" id="ARBA00023136"/>
    </source>
</evidence>
<dbReference type="PANTHER" id="PTHR11360:SF308">
    <property type="entry name" value="BLL3089 PROTEIN"/>
    <property type="match status" value="1"/>
</dbReference>
<feature type="domain" description="Major facilitator superfamily (MFS) profile" evidence="5">
    <location>
        <begin position="13"/>
        <end position="399"/>
    </location>
</feature>
<reference evidence="6 7" key="1">
    <citation type="submission" date="2019-07" db="EMBL/GenBank/DDBJ databases">
        <title>Genomic Encyclopedia of Archaeal and Bacterial Type Strains, Phase II (KMG-II): from individual species to whole genera.</title>
        <authorList>
            <person name="Goeker M."/>
        </authorList>
    </citation>
    <scope>NUCLEOTIDE SEQUENCE [LARGE SCALE GENOMIC DNA]</scope>
    <source>
        <strain evidence="6 7">ATCC BAA-252</strain>
    </source>
</reference>
<dbReference type="InterPro" id="IPR050327">
    <property type="entry name" value="Proton-linked_MCT"/>
</dbReference>
<keyword evidence="7" id="KW-1185">Reference proteome</keyword>
<feature type="transmembrane region" description="Helical" evidence="4">
    <location>
        <begin position="311"/>
        <end position="332"/>
    </location>
</feature>
<name>A0A562T9H5_9HYPH</name>
<feature type="transmembrane region" description="Helical" evidence="4">
    <location>
        <begin position="286"/>
        <end position="305"/>
    </location>
</feature>
<dbReference type="InterPro" id="IPR020846">
    <property type="entry name" value="MFS_dom"/>
</dbReference>
<evidence type="ECO:0000256" key="4">
    <source>
        <dbReference type="SAM" id="Phobius"/>
    </source>
</evidence>
<feature type="transmembrane region" description="Helical" evidence="4">
    <location>
        <begin position="170"/>
        <end position="189"/>
    </location>
</feature>
<feature type="transmembrane region" description="Helical" evidence="4">
    <location>
        <begin position="80"/>
        <end position="111"/>
    </location>
</feature>
<feature type="transmembrane region" description="Helical" evidence="4">
    <location>
        <begin position="16"/>
        <end position="37"/>
    </location>
</feature>
<feature type="transmembrane region" description="Helical" evidence="4">
    <location>
        <begin position="139"/>
        <end position="164"/>
    </location>
</feature>
<accession>A0A562T9H5</accession>
<evidence type="ECO:0000313" key="7">
    <source>
        <dbReference type="Proteomes" id="UP000320593"/>
    </source>
</evidence>
<dbReference type="AlphaFoldDB" id="A0A562T9H5"/>
<evidence type="ECO:0000256" key="2">
    <source>
        <dbReference type="ARBA" id="ARBA00022989"/>
    </source>
</evidence>
<dbReference type="OrthoDB" id="1404228at2"/>
<keyword evidence="2 4" id="KW-1133">Transmembrane helix</keyword>
<comment type="caution">
    <text evidence="6">The sequence shown here is derived from an EMBL/GenBank/DDBJ whole genome shotgun (WGS) entry which is preliminary data.</text>
</comment>
<dbReference type="InterPro" id="IPR036259">
    <property type="entry name" value="MFS_trans_sf"/>
</dbReference>
<feature type="transmembrane region" description="Helical" evidence="4">
    <location>
        <begin position="344"/>
        <end position="367"/>
    </location>
</feature>
<dbReference type="Gene3D" id="1.20.1250.20">
    <property type="entry name" value="MFS general substrate transporter like domains"/>
    <property type="match status" value="1"/>
</dbReference>
<keyword evidence="1 4" id="KW-0812">Transmembrane</keyword>
<evidence type="ECO:0000313" key="6">
    <source>
        <dbReference type="EMBL" id="TWI89666.1"/>
    </source>
</evidence>
<gene>
    <name evidence="6" type="ORF">JM93_01872</name>
</gene>
<dbReference type="Pfam" id="PF07690">
    <property type="entry name" value="MFS_1"/>
    <property type="match status" value="1"/>
</dbReference>
<protein>
    <submittedName>
        <fullName evidence="6">Sugar phosphate permease</fullName>
    </submittedName>
</protein>
<dbReference type="EMBL" id="VLLF01000003">
    <property type="protein sequence ID" value="TWI89666.1"/>
    <property type="molecule type" value="Genomic_DNA"/>
</dbReference>
<dbReference type="SUPFAM" id="SSF103473">
    <property type="entry name" value="MFS general substrate transporter"/>
    <property type="match status" value="1"/>
</dbReference>
<proteinExistence type="predicted"/>
<feature type="transmembrane region" description="Helical" evidence="4">
    <location>
        <begin position="255"/>
        <end position="274"/>
    </location>
</feature>
<dbReference type="GO" id="GO:0022857">
    <property type="term" value="F:transmembrane transporter activity"/>
    <property type="evidence" value="ECO:0007669"/>
    <property type="project" value="InterPro"/>
</dbReference>
<dbReference type="Proteomes" id="UP000320593">
    <property type="component" value="Unassembled WGS sequence"/>
</dbReference>